<evidence type="ECO:0000313" key="3">
    <source>
        <dbReference type="Proteomes" id="UP000431401"/>
    </source>
</evidence>
<sequence length="50" mass="5096">MRIRTMRFGVGPAGVVAPESISARAPSAGREDRTGARGRNICGPVSGAAK</sequence>
<protein>
    <submittedName>
        <fullName evidence="2">Uncharacterized protein</fullName>
    </submittedName>
</protein>
<evidence type="ECO:0000313" key="2">
    <source>
        <dbReference type="EMBL" id="MQY29354.1"/>
    </source>
</evidence>
<proteinExistence type="predicted"/>
<reference evidence="2 3" key="1">
    <citation type="submission" date="2019-10" db="EMBL/GenBank/DDBJ databases">
        <title>Nocardia macrotermitis sp. nov. and Nocardia aurantia sp. nov., isolated from the gut of fungus growing-termite Macrotermes natalensis.</title>
        <authorList>
            <person name="Benndorf R."/>
            <person name="Schwitalla J."/>
            <person name="Martin K."/>
            <person name="De Beer W."/>
            <person name="Kaster A.-K."/>
            <person name="Vollmers J."/>
            <person name="Poulsen M."/>
            <person name="Beemelmanns C."/>
        </authorList>
    </citation>
    <scope>NUCLEOTIDE SEQUENCE [LARGE SCALE GENOMIC DNA]</scope>
    <source>
        <strain evidence="2 3">RB56</strain>
    </source>
</reference>
<dbReference type="AlphaFoldDB" id="A0A7K0DWZ4"/>
<dbReference type="Proteomes" id="UP000431401">
    <property type="component" value="Unassembled WGS sequence"/>
</dbReference>
<comment type="caution">
    <text evidence="2">The sequence shown here is derived from an EMBL/GenBank/DDBJ whole genome shotgun (WGS) entry which is preliminary data.</text>
</comment>
<name>A0A7K0DWZ4_9NOCA</name>
<accession>A0A7K0DWZ4</accession>
<keyword evidence="3" id="KW-1185">Reference proteome</keyword>
<feature type="region of interest" description="Disordered" evidence="1">
    <location>
        <begin position="23"/>
        <end position="50"/>
    </location>
</feature>
<dbReference type="EMBL" id="WEGI01000011">
    <property type="protein sequence ID" value="MQY29354.1"/>
    <property type="molecule type" value="Genomic_DNA"/>
</dbReference>
<evidence type="ECO:0000256" key="1">
    <source>
        <dbReference type="SAM" id="MobiDB-lite"/>
    </source>
</evidence>
<gene>
    <name evidence="2" type="ORF">NRB56_49440</name>
</gene>
<organism evidence="2 3">
    <name type="scientific">Nocardia aurantia</name>
    <dbReference type="NCBI Taxonomy" id="2585199"/>
    <lineage>
        <taxon>Bacteria</taxon>
        <taxon>Bacillati</taxon>
        <taxon>Actinomycetota</taxon>
        <taxon>Actinomycetes</taxon>
        <taxon>Mycobacteriales</taxon>
        <taxon>Nocardiaceae</taxon>
        <taxon>Nocardia</taxon>
    </lineage>
</organism>